<dbReference type="GO" id="GO:0075523">
    <property type="term" value="P:viral translational frameshifting"/>
    <property type="evidence" value="ECO:0007669"/>
    <property type="project" value="UniProtKB-KW"/>
</dbReference>
<dbReference type="CDD" id="cd05482">
    <property type="entry name" value="HIV_retropepsin_like"/>
    <property type="match status" value="1"/>
</dbReference>
<dbReference type="PROSITE" id="PS50175">
    <property type="entry name" value="ASP_PROT_RETROV"/>
    <property type="match status" value="1"/>
</dbReference>
<dbReference type="GeneID" id="110286346"/>
<dbReference type="PANTHER" id="PTHR19422:SF123">
    <property type="entry name" value="RT1 CLASS I, LOCUS CE15"/>
    <property type="match status" value="1"/>
</dbReference>
<comment type="catalytic activity">
    <reaction evidence="1">
        <text>Processing at the authentic HIV-1 PR recognition site and release of the mature p17 matrix and the p24 capsid protein, as a result of the cleavage of the -SQNY-|-PIVQ- cleavage site.</text>
        <dbReference type="EC" id="3.4.23.50"/>
    </reaction>
</comment>
<dbReference type="AlphaFoldDB" id="A0A6P5P1D0"/>
<feature type="domain" description="G-patch" evidence="11">
    <location>
        <begin position="160"/>
        <end position="206"/>
    </location>
</feature>
<dbReference type="InterPro" id="IPR034170">
    <property type="entry name" value="Retropepsin-like_cat_dom"/>
</dbReference>
<dbReference type="EC" id="3.4.23.50" evidence="2"/>
<keyword evidence="4" id="KW-0064">Aspartyl protease</keyword>
<evidence type="ECO:0000313" key="14">
    <source>
        <dbReference type="RefSeq" id="XP_021008403.1"/>
    </source>
</evidence>
<dbReference type="InterPro" id="IPR036157">
    <property type="entry name" value="dUTPase-like_sf"/>
</dbReference>
<keyword evidence="3" id="KW-0645">Protease</keyword>
<evidence type="ECO:0000256" key="3">
    <source>
        <dbReference type="ARBA" id="ARBA00022670"/>
    </source>
</evidence>
<proteinExistence type="inferred from homology"/>
<evidence type="ECO:0000313" key="13">
    <source>
        <dbReference type="Proteomes" id="UP000515126"/>
    </source>
</evidence>
<keyword evidence="5" id="KW-0688">Ribosomal frameshifting</keyword>
<accession>A0A6P5P1D0</accession>
<evidence type="ECO:0000259" key="12">
    <source>
        <dbReference type="PROSITE" id="PS50175"/>
    </source>
</evidence>
<evidence type="ECO:0000256" key="2">
    <source>
        <dbReference type="ARBA" id="ARBA00013083"/>
    </source>
</evidence>
<dbReference type="RefSeq" id="XP_021008403.1">
    <property type="nucleotide sequence ID" value="XM_021152744.1"/>
</dbReference>
<dbReference type="Gene3D" id="2.40.70.10">
    <property type="entry name" value="Acid Proteases"/>
    <property type="match status" value="1"/>
</dbReference>
<dbReference type="Proteomes" id="UP000515126">
    <property type="component" value="Chromosome X"/>
</dbReference>
<dbReference type="InterPro" id="IPR021109">
    <property type="entry name" value="Peptidase_aspartic_dom_sf"/>
</dbReference>
<dbReference type="Gene3D" id="2.70.40.10">
    <property type="match status" value="1"/>
</dbReference>
<gene>
    <name evidence="14" type="primary">LOC110286346</name>
</gene>
<dbReference type="GO" id="GO:0006508">
    <property type="term" value="P:proteolysis"/>
    <property type="evidence" value="ECO:0007669"/>
    <property type="project" value="UniProtKB-KW"/>
</dbReference>
<dbReference type="GO" id="GO:0004190">
    <property type="term" value="F:aspartic-type endopeptidase activity"/>
    <property type="evidence" value="ECO:0007669"/>
    <property type="project" value="UniProtKB-KW"/>
</dbReference>
<dbReference type="GO" id="GO:0003676">
    <property type="term" value="F:nucleic acid binding"/>
    <property type="evidence" value="ECO:0007669"/>
    <property type="project" value="InterPro"/>
</dbReference>
<evidence type="ECO:0000256" key="10">
    <source>
        <dbReference type="ARBA" id="ARBA00043244"/>
    </source>
</evidence>
<dbReference type="PROSITE" id="PS50174">
    <property type="entry name" value="G_PATCH"/>
    <property type="match status" value="1"/>
</dbReference>
<dbReference type="SUPFAM" id="SSF51283">
    <property type="entry name" value="dUTPase-like"/>
    <property type="match status" value="1"/>
</dbReference>
<evidence type="ECO:0000256" key="8">
    <source>
        <dbReference type="ARBA" id="ARBA00038675"/>
    </source>
</evidence>
<sequence length="207" mass="22623">MVSPPRGIIAISPGDRIAQLLLLSSCHSQFPVKDSKRGDKGFDSTGTSNVFCSLDLDTRSLLKLSIEGKSMSGLLDTGADRSIISTKDWPAGWPRQKSEQTLRGLGYAQMPEMSSHLLHWRDGEGHSGQFHPYVLAVPMSLWGHDLLKEMGFILTNEGSYSTKARDIMLDMGYVPRKGLGCSLQGRGSPVLVHRKNDRAGLGFSLGH</sequence>
<dbReference type="PROSITE" id="PS00141">
    <property type="entry name" value="ASP_PROTEASE"/>
    <property type="match status" value="1"/>
</dbReference>
<dbReference type="InterPro" id="IPR000467">
    <property type="entry name" value="G_patch_dom"/>
</dbReference>
<evidence type="ECO:0000256" key="4">
    <source>
        <dbReference type="ARBA" id="ARBA00022750"/>
    </source>
</evidence>
<evidence type="ECO:0000256" key="1">
    <source>
        <dbReference type="ARBA" id="ARBA00001339"/>
    </source>
</evidence>
<evidence type="ECO:0000256" key="5">
    <source>
        <dbReference type="ARBA" id="ARBA00022758"/>
    </source>
</evidence>
<name>A0A6P5P1D0_MUSCR</name>
<keyword evidence="6" id="KW-0378">Hydrolase</keyword>
<comment type="similarity">
    <text evidence="7">Belongs to the peptidase A2 family. HERV class-II K(HML-2) subfamily.</text>
</comment>
<dbReference type="InterPro" id="IPR018061">
    <property type="entry name" value="Retropepsins"/>
</dbReference>
<evidence type="ECO:0000256" key="6">
    <source>
        <dbReference type="ARBA" id="ARBA00022801"/>
    </source>
</evidence>
<dbReference type="InterPro" id="IPR001969">
    <property type="entry name" value="Aspartic_peptidase_AS"/>
</dbReference>
<evidence type="ECO:0000259" key="11">
    <source>
        <dbReference type="PROSITE" id="PS50174"/>
    </source>
</evidence>
<dbReference type="SUPFAM" id="SSF50630">
    <property type="entry name" value="Acid proteases"/>
    <property type="match status" value="1"/>
</dbReference>
<evidence type="ECO:0000256" key="7">
    <source>
        <dbReference type="ARBA" id="ARBA00038141"/>
    </source>
</evidence>
<dbReference type="Pfam" id="PF00077">
    <property type="entry name" value="RVP"/>
    <property type="match status" value="1"/>
</dbReference>
<organism evidence="13 14">
    <name type="scientific">Mus caroli</name>
    <name type="common">Ryukyu mouse</name>
    <name type="synonym">Ricefield mouse</name>
    <dbReference type="NCBI Taxonomy" id="10089"/>
    <lineage>
        <taxon>Eukaryota</taxon>
        <taxon>Metazoa</taxon>
        <taxon>Chordata</taxon>
        <taxon>Craniata</taxon>
        <taxon>Vertebrata</taxon>
        <taxon>Euteleostomi</taxon>
        <taxon>Mammalia</taxon>
        <taxon>Eutheria</taxon>
        <taxon>Euarchontoglires</taxon>
        <taxon>Glires</taxon>
        <taxon>Rodentia</taxon>
        <taxon>Myomorpha</taxon>
        <taxon>Muroidea</taxon>
        <taxon>Muridae</taxon>
        <taxon>Murinae</taxon>
        <taxon>Mus</taxon>
        <taxon>Mus</taxon>
    </lineage>
</organism>
<feature type="domain" description="Peptidase A2" evidence="12">
    <location>
        <begin position="71"/>
        <end position="146"/>
    </location>
</feature>
<comment type="subunit">
    <text evidence="8">Active as a homodimer.</text>
</comment>
<dbReference type="KEGG" id="mcal:110286346"/>
<dbReference type="InterPro" id="IPR051592">
    <property type="entry name" value="HERV-K_Pro_peptidase_A2"/>
</dbReference>
<dbReference type="Pfam" id="PF01585">
    <property type="entry name" value="G-patch"/>
    <property type="match status" value="1"/>
</dbReference>
<dbReference type="SMART" id="SM00443">
    <property type="entry name" value="G_patch"/>
    <property type="match status" value="1"/>
</dbReference>
<dbReference type="InterPro" id="IPR001995">
    <property type="entry name" value="Peptidase_A2_cat"/>
</dbReference>
<evidence type="ECO:0000256" key="9">
    <source>
        <dbReference type="ARBA" id="ARBA00042135"/>
    </source>
</evidence>
<dbReference type="PANTHER" id="PTHR19422">
    <property type="entry name" value="GAG RETROVIRAL POLYPROTEIN"/>
    <property type="match status" value="1"/>
</dbReference>
<keyword evidence="13" id="KW-1185">Reference proteome</keyword>
<protein>
    <recommendedName>
        <fullName evidence="2">human endogenous retrovirus K endopeptidase</fullName>
        <ecNumber evidence="2">3.4.23.50</ecNumber>
    </recommendedName>
    <alternativeName>
        <fullName evidence="10">Protease</fullName>
    </alternativeName>
    <alternativeName>
        <fullName evidence="9">Proteinase</fullName>
    </alternativeName>
</protein>
<reference evidence="14" key="1">
    <citation type="submission" date="2025-08" db="UniProtKB">
        <authorList>
            <consortium name="RefSeq"/>
        </authorList>
    </citation>
    <scope>IDENTIFICATION</scope>
</reference>